<feature type="region of interest" description="Disordered" evidence="1">
    <location>
        <begin position="175"/>
        <end position="201"/>
    </location>
</feature>
<feature type="compositionally biased region" description="Low complexity" evidence="1">
    <location>
        <begin position="186"/>
        <end position="201"/>
    </location>
</feature>
<reference evidence="2" key="1">
    <citation type="submission" date="2021-01" db="EMBL/GenBank/DDBJ databases">
        <title>Whole genome shotgun sequence of Actinoplanes nipponensis NBRC 14063.</title>
        <authorList>
            <person name="Komaki H."/>
            <person name="Tamura T."/>
        </authorList>
    </citation>
    <scope>NUCLEOTIDE SEQUENCE</scope>
    <source>
        <strain evidence="2">NBRC 14063</strain>
    </source>
</reference>
<feature type="compositionally biased region" description="Low complexity" evidence="1">
    <location>
        <begin position="128"/>
        <end position="144"/>
    </location>
</feature>
<dbReference type="EMBL" id="BOMQ01000021">
    <property type="protein sequence ID" value="GIE48205.1"/>
    <property type="molecule type" value="Genomic_DNA"/>
</dbReference>
<proteinExistence type="predicted"/>
<sequence length="465" mass="47441">MTGDPGYSSAIVEVPQAEAAAGTSRTVWSPTHGPLTVAVPPGTVDGAVVWVQSPTAGNVAVTIRVTSPFPPPQPYPGAPASGPGYPPPPGQPHPGQPGPGQPLPGQPFPGQPFPGQPFPGQPFPGQPQYPGQGPAFAGPPQAGPSNTRRNAVIGGSLVVLLALGCCGIVRLFTGGDDDTPQAGRNGIAATAGSAGPTATTPLTPEQYVQMLAASDAAIGSSFKKLNTADSAAFARAAPAAVTAIRAEAGKLRAAQPPAGAAAAHGQLTLELESLGDMVDESASAKQECPAASPWATVLQSGWADGIREDAKKLAAADPKYKFGTFLPAAPKEANRRLKTGTFVQRSSARGAGHLKIKNGANDTTVSLVPAKGKKPKPVLTVYVRGGGTFTAKGVRDGTYRVYTASGKDWDNGKKGFTRDCSFSKFDDTFKFSTTSFSASIWTITLTPVIGGNASTSNVDPNAFPK</sequence>
<accession>A0A919JF58</accession>
<comment type="caution">
    <text evidence="2">The sequence shown here is derived from an EMBL/GenBank/DDBJ whole genome shotgun (WGS) entry which is preliminary data.</text>
</comment>
<protein>
    <submittedName>
        <fullName evidence="2">Uncharacterized protein</fullName>
    </submittedName>
</protein>
<dbReference type="RefSeq" id="WP_203766644.1">
    <property type="nucleotide sequence ID" value="NZ_BAAAYJ010000004.1"/>
</dbReference>
<gene>
    <name evidence="2" type="ORF">Ani05nite_17390</name>
</gene>
<dbReference type="Proteomes" id="UP000647172">
    <property type="component" value="Unassembled WGS sequence"/>
</dbReference>
<evidence type="ECO:0000256" key="1">
    <source>
        <dbReference type="SAM" id="MobiDB-lite"/>
    </source>
</evidence>
<name>A0A919JF58_9ACTN</name>
<keyword evidence="3" id="KW-1185">Reference proteome</keyword>
<feature type="compositionally biased region" description="Pro residues" evidence="1">
    <location>
        <begin position="84"/>
        <end position="127"/>
    </location>
</feature>
<evidence type="ECO:0000313" key="3">
    <source>
        <dbReference type="Proteomes" id="UP000647172"/>
    </source>
</evidence>
<organism evidence="2 3">
    <name type="scientific">Actinoplanes nipponensis</name>
    <dbReference type="NCBI Taxonomy" id="135950"/>
    <lineage>
        <taxon>Bacteria</taxon>
        <taxon>Bacillati</taxon>
        <taxon>Actinomycetota</taxon>
        <taxon>Actinomycetes</taxon>
        <taxon>Micromonosporales</taxon>
        <taxon>Micromonosporaceae</taxon>
        <taxon>Actinoplanes</taxon>
    </lineage>
</organism>
<dbReference type="AlphaFoldDB" id="A0A919JF58"/>
<evidence type="ECO:0000313" key="2">
    <source>
        <dbReference type="EMBL" id="GIE48205.1"/>
    </source>
</evidence>
<feature type="region of interest" description="Disordered" evidence="1">
    <location>
        <begin position="70"/>
        <end position="148"/>
    </location>
</feature>